<dbReference type="Proteomes" id="UP000245125">
    <property type="component" value="Unassembled WGS sequence"/>
</dbReference>
<evidence type="ECO:0000256" key="1">
    <source>
        <dbReference type="ARBA" id="ARBA00022553"/>
    </source>
</evidence>
<dbReference type="GO" id="GO:0000160">
    <property type="term" value="P:phosphorelay signal transduction system"/>
    <property type="evidence" value="ECO:0007669"/>
    <property type="project" value="UniProtKB-KW"/>
</dbReference>
<dbReference type="Pfam" id="PF01597">
    <property type="entry name" value="GCV_H"/>
    <property type="match status" value="1"/>
</dbReference>
<dbReference type="Pfam" id="PF00072">
    <property type="entry name" value="Response_reg"/>
    <property type="match status" value="1"/>
</dbReference>
<dbReference type="InterPro" id="IPR001789">
    <property type="entry name" value="Sig_transdc_resp-reg_receiver"/>
</dbReference>
<dbReference type="EMBL" id="OUUY01000046">
    <property type="protein sequence ID" value="SPP99944.1"/>
    <property type="molecule type" value="Genomic_DNA"/>
</dbReference>
<keyword evidence="1 3" id="KW-0597">Phosphoprotein</keyword>
<feature type="domain" description="Response regulatory" evidence="4">
    <location>
        <begin position="6"/>
        <end position="120"/>
    </location>
</feature>
<dbReference type="InterPro" id="IPR011006">
    <property type="entry name" value="CheY-like_superfamily"/>
</dbReference>
<evidence type="ECO:0000256" key="2">
    <source>
        <dbReference type="ARBA" id="ARBA00023012"/>
    </source>
</evidence>
<dbReference type="Gene3D" id="3.40.50.2300">
    <property type="match status" value="1"/>
</dbReference>
<evidence type="ECO:0000259" key="4">
    <source>
        <dbReference type="PROSITE" id="PS50110"/>
    </source>
</evidence>
<accession>A0A2U3QEY5</accession>
<proteinExistence type="predicted"/>
<dbReference type="PANTHER" id="PTHR44591">
    <property type="entry name" value="STRESS RESPONSE REGULATOR PROTEIN 1"/>
    <property type="match status" value="1"/>
</dbReference>
<evidence type="ECO:0000313" key="6">
    <source>
        <dbReference type="Proteomes" id="UP000245125"/>
    </source>
</evidence>
<protein>
    <recommendedName>
        <fullName evidence="4">Response regulatory domain-containing protein</fullName>
    </recommendedName>
</protein>
<dbReference type="OrthoDB" id="9808843at2"/>
<gene>
    <name evidence="5" type="ORF">NBG4_140004</name>
</gene>
<dbReference type="SUPFAM" id="SSF52172">
    <property type="entry name" value="CheY-like"/>
    <property type="match status" value="1"/>
</dbReference>
<dbReference type="InterPro" id="IPR050595">
    <property type="entry name" value="Bact_response_regulator"/>
</dbReference>
<dbReference type="SUPFAM" id="SSF51230">
    <property type="entry name" value="Single hybrid motif"/>
    <property type="match status" value="1"/>
</dbReference>
<reference evidence="6" key="1">
    <citation type="submission" date="2018-03" db="EMBL/GenBank/DDBJ databases">
        <authorList>
            <person name="Zecchin S."/>
        </authorList>
    </citation>
    <scope>NUCLEOTIDE SEQUENCE [LARGE SCALE GENOMIC DNA]</scope>
</reference>
<dbReference type="InterPro" id="IPR011053">
    <property type="entry name" value="Single_hybrid_motif"/>
</dbReference>
<sequence length="255" mass="28702">MENKGKILVLDDDPVVTLSCKRILGAEGYNIITADKGEDAIKKISNEEFDLLISDIRLPDINGITVLREAKLVQPKLDVVIITGYPTLEDAKESVKLGAFEFIEKPFTPEFMMNVAKKVFDNKGWILRKAFIDEFRNEIVSLRDTENPVIFYKEGTWARPAKNGLWEIGCDVRYWLLSGQLMYIDLPDNLKMIAAGEPFAKILSGGGQTEELVSPMTGKVVELNHQANTAMSALVRDNLCEGWLLWLARIEVLKI</sequence>
<name>A0A2U3QEY5_9BACT</name>
<feature type="modified residue" description="4-aspartylphosphate" evidence="3">
    <location>
        <position position="55"/>
    </location>
</feature>
<keyword evidence="6" id="KW-1185">Reference proteome</keyword>
<dbReference type="AlphaFoldDB" id="A0A2U3QEY5"/>
<evidence type="ECO:0000313" key="5">
    <source>
        <dbReference type="EMBL" id="SPP99944.1"/>
    </source>
</evidence>
<evidence type="ECO:0000256" key="3">
    <source>
        <dbReference type="PROSITE-ProRule" id="PRU00169"/>
    </source>
</evidence>
<dbReference type="PANTHER" id="PTHR44591:SF14">
    <property type="entry name" value="PROTEIN PILG"/>
    <property type="match status" value="1"/>
</dbReference>
<dbReference type="Gene3D" id="2.40.50.100">
    <property type="match status" value="1"/>
</dbReference>
<organism evidence="5 6">
    <name type="scientific">Candidatus Sulfobium mesophilum</name>
    <dbReference type="NCBI Taxonomy" id="2016548"/>
    <lineage>
        <taxon>Bacteria</taxon>
        <taxon>Pseudomonadati</taxon>
        <taxon>Nitrospirota</taxon>
        <taxon>Nitrospiria</taxon>
        <taxon>Nitrospirales</taxon>
        <taxon>Nitrospiraceae</taxon>
        <taxon>Candidatus Sulfobium</taxon>
    </lineage>
</organism>
<dbReference type="InterPro" id="IPR033753">
    <property type="entry name" value="GCV_H/Fam206"/>
</dbReference>
<dbReference type="SMART" id="SM00448">
    <property type="entry name" value="REC"/>
    <property type="match status" value="1"/>
</dbReference>
<keyword evidence="2" id="KW-0902">Two-component regulatory system</keyword>
<dbReference type="PROSITE" id="PS50110">
    <property type="entry name" value="RESPONSE_REGULATORY"/>
    <property type="match status" value="1"/>
</dbReference>